<evidence type="ECO:0000256" key="1">
    <source>
        <dbReference type="SAM" id="MobiDB-lite"/>
    </source>
</evidence>
<organism evidence="3 4">
    <name type="scientific">Arthrobacter terrae</name>
    <dbReference type="NCBI Taxonomy" id="2935737"/>
    <lineage>
        <taxon>Bacteria</taxon>
        <taxon>Bacillati</taxon>
        <taxon>Actinomycetota</taxon>
        <taxon>Actinomycetes</taxon>
        <taxon>Micrococcales</taxon>
        <taxon>Micrococcaceae</taxon>
        <taxon>Arthrobacter</taxon>
    </lineage>
</organism>
<keyword evidence="2" id="KW-1133">Transmembrane helix</keyword>
<sequence length="117" mass="12231">MGNSGSDSVTIREVDELGNVDDRSKNSEPGRNPGSVPAGANPFIIGAWILAAGLLLSGVMMLIQSRDPSAAGNVGSGNIPLSLILLNIAPYALLAGVLTVAALMFWHASQWQHRDTH</sequence>
<proteinExistence type="predicted"/>
<dbReference type="RefSeq" id="WP_196397805.1">
    <property type="nucleotide sequence ID" value="NZ_JADNYM010000022.1"/>
</dbReference>
<evidence type="ECO:0000313" key="4">
    <source>
        <dbReference type="Proteomes" id="UP000655366"/>
    </source>
</evidence>
<evidence type="ECO:0000313" key="3">
    <source>
        <dbReference type="EMBL" id="MBG0740869.1"/>
    </source>
</evidence>
<gene>
    <name evidence="3" type="ORF">IV500_15950</name>
</gene>
<dbReference type="AlphaFoldDB" id="A0A931CSY8"/>
<accession>A0A931CSY8</accession>
<keyword evidence="2" id="KW-0472">Membrane</keyword>
<feature type="transmembrane region" description="Helical" evidence="2">
    <location>
        <begin position="43"/>
        <end position="63"/>
    </location>
</feature>
<feature type="compositionally biased region" description="Basic and acidic residues" evidence="1">
    <location>
        <begin position="10"/>
        <end position="28"/>
    </location>
</feature>
<dbReference type="EMBL" id="JADNYM010000022">
    <property type="protein sequence ID" value="MBG0740869.1"/>
    <property type="molecule type" value="Genomic_DNA"/>
</dbReference>
<feature type="transmembrane region" description="Helical" evidence="2">
    <location>
        <begin position="84"/>
        <end position="108"/>
    </location>
</feature>
<feature type="region of interest" description="Disordered" evidence="1">
    <location>
        <begin position="1"/>
        <end position="39"/>
    </location>
</feature>
<reference evidence="3 4" key="1">
    <citation type="submission" date="2020-11" db="EMBL/GenBank/DDBJ databases">
        <title>Arthrobacter antarcticus sp. nov., isolated from Antarctic Soil.</title>
        <authorList>
            <person name="Li J."/>
        </authorList>
    </citation>
    <scope>NUCLEOTIDE SEQUENCE [LARGE SCALE GENOMIC DNA]</scope>
    <source>
        <strain evidence="3 4">Z1-20</strain>
    </source>
</reference>
<keyword evidence="2" id="KW-0812">Transmembrane</keyword>
<keyword evidence="4" id="KW-1185">Reference proteome</keyword>
<dbReference type="Proteomes" id="UP000655366">
    <property type="component" value="Unassembled WGS sequence"/>
</dbReference>
<name>A0A931CSY8_9MICC</name>
<evidence type="ECO:0000256" key="2">
    <source>
        <dbReference type="SAM" id="Phobius"/>
    </source>
</evidence>
<comment type="caution">
    <text evidence="3">The sequence shown here is derived from an EMBL/GenBank/DDBJ whole genome shotgun (WGS) entry which is preliminary data.</text>
</comment>
<protein>
    <submittedName>
        <fullName evidence="3">Uncharacterized protein</fullName>
    </submittedName>
</protein>